<sequence>MKDIRQILTEDLAKNYGGFAMTVDAYFDGLMNAPKTGNFVVRQGDTLILTKKIEKNGIEFHCINGERAKDLVSNVQKYLDDLNDFGHDFAVTFYDNPRINDLIEQLTYPSEIKKIDDGLFRTYEATLRFKWAH</sequence>
<name>A0A6J5QEB3_9CAUD</name>
<proteinExistence type="predicted"/>
<organism evidence="1">
    <name type="scientific">uncultured Caudovirales phage</name>
    <dbReference type="NCBI Taxonomy" id="2100421"/>
    <lineage>
        <taxon>Viruses</taxon>
        <taxon>Duplodnaviria</taxon>
        <taxon>Heunggongvirae</taxon>
        <taxon>Uroviricota</taxon>
        <taxon>Caudoviricetes</taxon>
        <taxon>Peduoviridae</taxon>
        <taxon>Maltschvirus</taxon>
        <taxon>Maltschvirus maltsch</taxon>
    </lineage>
</organism>
<protein>
    <submittedName>
        <fullName evidence="1">Uncharacterized protein</fullName>
    </submittedName>
</protein>
<reference evidence="1" key="1">
    <citation type="submission" date="2020-05" db="EMBL/GenBank/DDBJ databases">
        <authorList>
            <person name="Chiriac C."/>
            <person name="Salcher M."/>
            <person name="Ghai R."/>
            <person name="Kavagutti S V."/>
        </authorList>
    </citation>
    <scope>NUCLEOTIDE SEQUENCE</scope>
</reference>
<dbReference type="EMBL" id="LR796963">
    <property type="protein sequence ID" value="CAB4178044.1"/>
    <property type="molecule type" value="Genomic_DNA"/>
</dbReference>
<evidence type="ECO:0000313" key="1">
    <source>
        <dbReference type="EMBL" id="CAB4178044.1"/>
    </source>
</evidence>
<accession>A0A6J5QEB3</accession>
<gene>
    <name evidence="1" type="ORF">UFOVP1016_25</name>
</gene>